<dbReference type="PANTHER" id="PTHR33375">
    <property type="entry name" value="CHROMOSOME-PARTITIONING PROTEIN PARB-RELATED"/>
    <property type="match status" value="1"/>
</dbReference>
<proteinExistence type="inferred from homology"/>
<dbReference type="EMBL" id="CP098740">
    <property type="protein sequence ID" value="UZK58244.1"/>
    <property type="molecule type" value="Genomic_DNA"/>
</dbReference>
<dbReference type="RefSeq" id="WP_265546824.1">
    <property type="nucleotide sequence ID" value="NZ_CP098740.1"/>
</dbReference>
<dbReference type="Gene3D" id="3.90.1530.30">
    <property type="match status" value="1"/>
</dbReference>
<dbReference type="Gene3D" id="1.10.10.2830">
    <property type="match status" value="1"/>
</dbReference>
<feature type="region of interest" description="Disordered" evidence="3">
    <location>
        <begin position="241"/>
        <end position="286"/>
    </location>
</feature>
<evidence type="ECO:0000313" key="6">
    <source>
        <dbReference type="Proteomes" id="UP001164963"/>
    </source>
</evidence>
<feature type="domain" description="ParB-like N-terminal" evidence="4">
    <location>
        <begin position="38"/>
        <end position="138"/>
    </location>
</feature>
<dbReference type="Proteomes" id="UP001164963">
    <property type="component" value="Chromosome"/>
</dbReference>
<dbReference type="SUPFAM" id="SSF109709">
    <property type="entry name" value="KorB DNA-binding domain-like"/>
    <property type="match status" value="1"/>
</dbReference>
<dbReference type="InterPro" id="IPR003115">
    <property type="entry name" value="ParB_N"/>
</dbReference>
<accession>A0ABY6Q1Y9</accession>
<feature type="compositionally biased region" description="Polar residues" evidence="3">
    <location>
        <begin position="259"/>
        <end position="269"/>
    </location>
</feature>
<gene>
    <name evidence="5" type="ORF">NEH16_32930</name>
</gene>
<dbReference type="PANTHER" id="PTHR33375:SF1">
    <property type="entry name" value="CHROMOSOME-PARTITIONING PROTEIN PARB-RELATED"/>
    <property type="match status" value="1"/>
</dbReference>
<dbReference type="InterPro" id="IPR004437">
    <property type="entry name" value="ParB/RepB/Spo0J"/>
</dbReference>
<evidence type="ECO:0000256" key="1">
    <source>
        <dbReference type="ARBA" id="ARBA00006295"/>
    </source>
</evidence>
<dbReference type="SMART" id="SM00470">
    <property type="entry name" value="ParB"/>
    <property type="match status" value="1"/>
</dbReference>
<dbReference type="InterPro" id="IPR041468">
    <property type="entry name" value="HTH_ParB/Spo0J"/>
</dbReference>
<feature type="region of interest" description="Disordered" evidence="3">
    <location>
        <begin position="1"/>
        <end position="34"/>
    </location>
</feature>
<sequence length="430" mass="47085">MAANPLPRPKRTSTKPSAAPSKEAAFYRGGKDRSGDVVELHPKDLCPNPFNRRAMSGVAELAATIQEVGLLQNIAHIPADIWVAHYPETADNITAANVILFGEHRWRAVQTLGWEMIPSVLMDDKVADARLITLIENLRRAQLSPLEEAEHYVALRSSGLSYEQIAQKVGETAKGAISKGTVWKRVQLLALEPEVQGALRNGTLAVSTAEKLQKMSAEDQREAVTLVQGGMRPLEAQAQILARQRQTETEPAEGKPAVSSGNAAPQSRTTAKKEQPKPSADQYEQDRRIAAAARDTACQLLVETTDVGDPANSELLLKAMTGALLAPQQQSAAQQRALVWLRRAERHRLDDQNASSYFNAVQDSGDGELQRLAAFAISLAAAELRTAARRHSWGTRETGYLHLLQEHAQYTPDTAWEKKELAFDTTGETE</sequence>
<evidence type="ECO:0000313" key="5">
    <source>
        <dbReference type="EMBL" id="UZK58244.1"/>
    </source>
</evidence>
<evidence type="ECO:0000256" key="2">
    <source>
        <dbReference type="ARBA" id="ARBA00022829"/>
    </source>
</evidence>
<dbReference type="SUPFAM" id="SSF110849">
    <property type="entry name" value="ParB/Sulfiredoxin"/>
    <property type="match status" value="1"/>
</dbReference>
<keyword evidence="6" id="KW-1185">Reference proteome</keyword>
<protein>
    <submittedName>
        <fullName evidence="5">ParB/RepB/Spo0J family partition protein</fullName>
    </submittedName>
</protein>
<evidence type="ECO:0000256" key="3">
    <source>
        <dbReference type="SAM" id="MobiDB-lite"/>
    </source>
</evidence>
<comment type="similarity">
    <text evidence="1">Belongs to the ParB family.</text>
</comment>
<organism evidence="5 6">
    <name type="scientific">Streptomyces drozdowiczii</name>
    <dbReference type="NCBI Taxonomy" id="202862"/>
    <lineage>
        <taxon>Bacteria</taxon>
        <taxon>Bacillati</taxon>
        <taxon>Actinomycetota</taxon>
        <taxon>Actinomycetes</taxon>
        <taxon>Kitasatosporales</taxon>
        <taxon>Streptomycetaceae</taxon>
        <taxon>Streptomyces</taxon>
    </lineage>
</organism>
<dbReference type="InterPro" id="IPR050336">
    <property type="entry name" value="Chromosome_partition/occlusion"/>
</dbReference>
<dbReference type="NCBIfam" id="TIGR00180">
    <property type="entry name" value="parB_part"/>
    <property type="match status" value="1"/>
</dbReference>
<dbReference type="InterPro" id="IPR036086">
    <property type="entry name" value="ParB/Sulfiredoxin_sf"/>
</dbReference>
<keyword evidence="2" id="KW-0159">Chromosome partition</keyword>
<evidence type="ECO:0000259" key="4">
    <source>
        <dbReference type="SMART" id="SM00470"/>
    </source>
</evidence>
<dbReference type="Pfam" id="PF02195">
    <property type="entry name" value="ParB_N"/>
    <property type="match status" value="1"/>
</dbReference>
<dbReference type="Pfam" id="PF17762">
    <property type="entry name" value="HTH_ParB"/>
    <property type="match status" value="1"/>
</dbReference>
<reference evidence="5" key="1">
    <citation type="journal article" date="2022" name="Front. Microbiol.">
        <title>Mirubactin C rescues the lethal effect of cell wall biosynthesis mutations in Bacillus subtilis.</title>
        <authorList>
            <person name="Kepplinger B."/>
            <person name="Wen X."/>
            <person name="Tyler A.R."/>
            <person name="Kim B.Y."/>
            <person name="Brown J."/>
            <person name="Banks P."/>
            <person name="Dashti Y."/>
            <person name="Mackenzie E.S."/>
            <person name="Wills C."/>
            <person name="Kawai Y."/>
            <person name="Waldron K.J."/>
            <person name="Allenby N.E.E."/>
            <person name="Wu L.J."/>
            <person name="Hall M.J."/>
            <person name="Errington J."/>
        </authorList>
    </citation>
    <scope>NUCLEOTIDE SEQUENCE</scope>
    <source>
        <strain evidence="5">MDA8-470</strain>
    </source>
</reference>
<name>A0ABY6Q1Y9_9ACTN</name>